<keyword evidence="12" id="KW-0963">Cytoplasm</keyword>
<dbReference type="InterPro" id="IPR015421">
    <property type="entry name" value="PyrdxlP-dep_Trfase_major"/>
</dbReference>
<dbReference type="Gene3D" id="3.90.1150.10">
    <property type="entry name" value="Aspartate Aminotransferase, domain 1"/>
    <property type="match status" value="1"/>
</dbReference>
<dbReference type="UniPathway" id="UPA00135">
    <property type="reaction ID" value="UER00197"/>
</dbReference>
<dbReference type="GO" id="GO:0008615">
    <property type="term" value="P:pyridoxine biosynthetic process"/>
    <property type="evidence" value="ECO:0007669"/>
    <property type="project" value="UniProtKB-UniRule"/>
</dbReference>
<dbReference type="Pfam" id="PF00266">
    <property type="entry name" value="Aminotran_5"/>
    <property type="match status" value="1"/>
</dbReference>
<dbReference type="Gene3D" id="3.40.640.10">
    <property type="entry name" value="Type I PLP-dependent aspartate aminotransferase-like (Major domain)"/>
    <property type="match status" value="1"/>
</dbReference>
<feature type="binding site" evidence="12">
    <location>
        <position position="106"/>
    </location>
    <ligand>
        <name>pyridoxal 5'-phosphate</name>
        <dbReference type="ChEBI" id="CHEBI:597326"/>
    </ligand>
</feature>
<dbReference type="EC" id="2.6.1.52" evidence="12"/>
<dbReference type="AlphaFoldDB" id="A0A4R9G7B8"/>
<evidence type="ECO:0000313" key="15">
    <source>
        <dbReference type="EMBL" id="TGK07373.1"/>
    </source>
</evidence>
<evidence type="ECO:0000256" key="9">
    <source>
        <dbReference type="ARBA" id="ARBA00023299"/>
    </source>
</evidence>
<evidence type="ECO:0000256" key="4">
    <source>
        <dbReference type="ARBA" id="ARBA00022576"/>
    </source>
</evidence>
<keyword evidence="4 12" id="KW-0032">Aminotransferase</keyword>
<proteinExistence type="inferred from homology"/>
<feature type="binding site" evidence="12">
    <location>
        <position position="46"/>
    </location>
    <ligand>
        <name>L-glutamate</name>
        <dbReference type="ChEBI" id="CHEBI:29985"/>
    </ligand>
</feature>
<comment type="pathway">
    <text evidence="2 12 13">Amino-acid biosynthesis; L-serine biosynthesis; L-serine from 3-phospho-D-glycerate: step 2/3.</text>
</comment>
<keyword evidence="6 12" id="KW-0808">Transferase</keyword>
<evidence type="ECO:0000256" key="10">
    <source>
        <dbReference type="ARBA" id="ARBA00047630"/>
    </source>
</evidence>
<comment type="caution">
    <text evidence="15">The sequence shown here is derived from an EMBL/GenBank/DDBJ whole genome shotgun (WGS) entry which is preliminary data.</text>
</comment>
<evidence type="ECO:0000259" key="14">
    <source>
        <dbReference type="Pfam" id="PF00266"/>
    </source>
</evidence>
<comment type="subunit">
    <text evidence="12">Homodimer.</text>
</comment>
<dbReference type="HAMAP" id="MF_00160">
    <property type="entry name" value="SerC_aminotrans_5"/>
    <property type="match status" value="1"/>
</dbReference>
<comment type="cofactor">
    <cofactor evidence="12">
        <name>pyridoxal 5'-phosphate</name>
        <dbReference type="ChEBI" id="CHEBI:597326"/>
    </cofactor>
    <text evidence="12">Binds 1 pyridoxal phosphate per subunit.</text>
</comment>
<comment type="caution">
    <text evidence="12">Lacks conserved residue(s) required for the propagation of feature annotation.</text>
</comment>
<keyword evidence="7 12" id="KW-0663">Pyridoxal phosphate</keyword>
<evidence type="ECO:0000256" key="13">
    <source>
        <dbReference type="RuleBase" id="RU004505"/>
    </source>
</evidence>
<organism evidence="15 16">
    <name type="scientific">Leptospira semungkisensis</name>
    <dbReference type="NCBI Taxonomy" id="2484985"/>
    <lineage>
        <taxon>Bacteria</taxon>
        <taxon>Pseudomonadati</taxon>
        <taxon>Spirochaetota</taxon>
        <taxon>Spirochaetia</taxon>
        <taxon>Leptospirales</taxon>
        <taxon>Leptospiraceae</taxon>
        <taxon>Leptospira</taxon>
    </lineage>
</organism>
<keyword evidence="5 12" id="KW-0028">Amino-acid biosynthesis</keyword>
<dbReference type="PANTHER" id="PTHR43247">
    <property type="entry name" value="PHOSPHOSERINE AMINOTRANSFERASE"/>
    <property type="match status" value="1"/>
</dbReference>
<dbReference type="SUPFAM" id="SSF53383">
    <property type="entry name" value="PLP-dependent transferases"/>
    <property type="match status" value="1"/>
</dbReference>
<evidence type="ECO:0000256" key="7">
    <source>
        <dbReference type="ARBA" id="ARBA00022898"/>
    </source>
</evidence>
<feature type="modified residue" description="N6-(pyridoxal phosphate)lysine" evidence="12">
    <location>
        <position position="200"/>
    </location>
</feature>
<comment type="function">
    <text evidence="12">Catalyzes the reversible conversion of 3-phosphohydroxypyruvate to phosphoserine and of 3-hydroxy-2-oxo-4-phosphonooxybutanoate to phosphohydroxythreonine.</text>
</comment>
<comment type="similarity">
    <text evidence="3 12">Belongs to the class-V pyridoxal-phosphate-dependent aminotransferase family. SerC subfamily.</text>
</comment>
<gene>
    <name evidence="12 15" type="primary">serC</name>
    <name evidence="15" type="ORF">EHO59_04520</name>
</gene>
<keyword evidence="9 12" id="KW-0718">Serine biosynthesis</keyword>
<dbReference type="GO" id="GO:0005737">
    <property type="term" value="C:cytoplasm"/>
    <property type="evidence" value="ECO:0007669"/>
    <property type="project" value="UniProtKB-SubCell"/>
</dbReference>
<dbReference type="Proteomes" id="UP000297453">
    <property type="component" value="Unassembled WGS sequence"/>
</dbReference>
<evidence type="ECO:0000256" key="12">
    <source>
        <dbReference type="HAMAP-Rule" id="MF_00160"/>
    </source>
</evidence>
<dbReference type="InterPro" id="IPR000192">
    <property type="entry name" value="Aminotrans_V_dom"/>
</dbReference>
<dbReference type="InterPro" id="IPR015424">
    <property type="entry name" value="PyrdxlP-dep_Trfase"/>
</dbReference>
<dbReference type="GO" id="GO:0006564">
    <property type="term" value="P:L-serine biosynthetic process"/>
    <property type="evidence" value="ECO:0007669"/>
    <property type="project" value="UniProtKB-UniRule"/>
</dbReference>
<dbReference type="UniPathway" id="UPA00244">
    <property type="reaction ID" value="UER00311"/>
</dbReference>
<keyword evidence="8 12" id="KW-0664">Pyridoxine biosynthesis</keyword>
<feature type="binding site" evidence="12">
    <location>
        <position position="199"/>
    </location>
    <ligand>
        <name>pyridoxal 5'-phosphate</name>
        <dbReference type="ChEBI" id="CHEBI:597326"/>
    </ligand>
</feature>
<dbReference type="RefSeq" id="WP_135585154.1">
    <property type="nucleotide sequence ID" value="NZ_RQEP01000005.1"/>
</dbReference>
<dbReference type="FunFam" id="3.90.1150.10:FF:000006">
    <property type="entry name" value="Phosphoserine aminotransferase"/>
    <property type="match status" value="1"/>
</dbReference>
<sequence length="363" mass="40712">MSEFERRIYNFCAGPAMLPTPVMEKAASEFLNYRRSGMSIMEVSHRGKLFEKVLDESLALLRELLSVPENYEIMFLSAGASLHFSALPLNLLQEGESADFAITGIWAKKAMEEALRFNPVKKIYDGEDHKYTEVPELDDSMINPGAAYVYITSNNTLLGSRYPNFPKLTKAPLIADMTSEILSRKIDVSQFGAIFAGAQKNIGPSGLSVLIIRKDLLGRSKRTVPVLMDYALTAKNKSMYNTPPTYSIYMSKLVFEWLKEKGGVDAIEKFNDEKAKLLYDYLDTTSFYQAPVKPSSRSVMNVVFTLQDKNLESKFLAGAEEKGLHGLEGHRLVGGLRASIYNSMPREGILALIDYMKEFEKKA</sequence>
<dbReference type="EMBL" id="RQEP01000005">
    <property type="protein sequence ID" value="TGK07373.1"/>
    <property type="molecule type" value="Genomic_DNA"/>
</dbReference>
<dbReference type="InterPro" id="IPR015422">
    <property type="entry name" value="PyrdxlP-dep_Trfase_small"/>
</dbReference>
<dbReference type="FunFam" id="3.40.640.10:FF:000010">
    <property type="entry name" value="Phosphoserine aminotransferase"/>
    <property type="match status" value="1"/>
</dbReference>
<evidence type="ECO:0000256" key="1">
    <source>
        <dbReference type="ARBA" id="ARBA00004915"/>
    </source>
</evidence>
<comment type="subcellular location">
    <subcellularLocation>
        <location evidence="12">Cytoplasm</location>
    </subcellularLocation>
</comment>
<evidence type="ECO:0000256" key="11">
    <source>
        <dbReference type="ARBA" id="ARBA00049007"/>
    </source>
</evidence>
<feature type="binding site" evidence="12">
    <location>
        <begin position="80"/>
        <end position="81"/>
    </location>
    <ligand>
        <name>pyridoxal 5'-phosphate</name>
        <dbReference type="ChEBI" id="CHEBI:597326"/>
    </ligand>
</feature>
<reference evidence="15" key="1">
    <citation type="journal article" date="2019" name="PLoS Negl. Trop. Dis.">
        <title>Revisiting the worldwide diversity of Leptospira species in the environment.</title>
        <authorList>
            <person name="Vincent A.T."/>
            <person name="Schiettekatte O."/>
            <person name="Bourhy P."/>
            <person name="Veyrier F.J."/>
            <person name="Picardeau M."/>
        </authorList>
    </citation>
    <scope>NUCLEOTIDE SEQUENCE [LARGE SCALE GENOMIC DNA]</scope>
    <source>
        <strain evidence="15">SSS9</strain>
    </source>
</reference>
<evidence type="ECO:0000256" key="3">
    <source>
        <dbReference type="ARBA" id="ARBA00006904"/>
    </source>
</evidence>
<keyword evidence="16" id="KW-1185">Reference proteome</keyword>
<evidence type="ECO:0000256" key="8">
    <source>
        <dbReference type="ARBA" id="ARBA00023096"/>
    </source>
</evidence>
<comment type="catalytic activity">
    <reaction evidence="10 12">
        <text>4-(phosphooxy)-L-threonine + 2-oxoglutarate = (R)-3-hydroxy-2-oxo-4-phosphooxybutanoate + L-glutamate</text>
        <dbReference type="Rhea" id="RHEA:16573"/>
        <dbReference type="ChEBI" id="CHEBI:16810"/>
        <dbReference type="ChEBI" id="CHEBI:29985"/>
        <dbReference type="ChEBI" id="CHEBI:58452"/>
        <dbReference type="ChEBI" id="CHEBI:58538"/>
        <dbReference type="EC" id="2.6.1.52"/>
    </reaction>
</comment>
<feature type="binding site" evidence="12">
    <location>
        <position position="156"/>
    </location>
    <ligand>
        <name>pyridoxal 5'-phosphate</name>
        <dbReference type="ChEBI" id="CHEBI:597326"/>
    </ligand>
</feature>
<comment type="catalytic activity">
    <reaction evidence="11 12 13">
        <text>O-phospho-L-serine + 2-oxoglutarate = 3-phosphooxypyruvate + L-glutamate</text>
        <dbReference type="Rhea" id="RHEA:14329"/>
        <dbReference type="ChEBI" id="CHEBI:16810"/>
        <dbReference type="ChEBI" id="CHEBI:18110"/>
        <dbReference type="ChEBI" id="CHEBI:29985"/>
        <dbReference type="ChEBI" id="CHEBI:57524"/>
        <dbReference type="EC" id="2.6.1.52"/>
    </reaction>
</comment>
<name>A0A4R9G7B8_9LEPT</name>
<dbReference type="GO" id="GO:0030170">
    <property type="term" value="F:pyridoxal phosphate binding"/>
    <property type="evidence" value="ECO:0007669"/>
    <property type="project" value="UniProtKB-UniRule"/>
</dbReference>
<evidence type="ECO:0000313" key="16">
    <source>
        <dbReference type="Proteomes" id="UP000297453"/>
    </source>
</evidence>
<dbReference type="InterPro" id="IPR020578">
    <property type="entry name" value="Aminotrans_V_PyrdxlP_BS"/>
</dbReference>
<protein>
    <recommendedName>
        <fullName evidence="12">Phosphoserine aminotransferase</fullName>
        <ecNumber evidence="12">2.6.1.52</ecNumber>
    </recommendedName>
    <alternativeName>
        <fullName evidence="12">Phosphohydroxythreonine aminotransferase</fullName>
        <shortName evidence="12">PSAT</shortName>
    </alternativeName>
</protein>
<dbReference type="NCBIfam" id="TIGR01364">
    <property type="entry name" value="serC_1"/>
    <property type="match status" value="1"/>
</dbReference>
<dbReference type="PROSITE" id="PS00595">
    <property type="entry name" value="AA_TRANSFER_CLASS_5"/>
    <property type="match status" value="1"/>
</dbReference>
<dbReference type="GO" id="GO:0004648">
    <property type="term" value="F:O-phospho-L-serine:2-oxoglutarate aminotransferase activity"/>
    <property type="evidence" value="ECO:0007669"/>
    <property type="project" value="UniProtKB-UniRule"/>
</dbReference>
<dbReference type="PANTHER" id="PTHR43247:SF1">
    <property type="entry name" value="PHOSPHOSERINE AMINOTRANSFERASE"/>
    <property type="match status" value="1"/>
</dbReference>
<evidence type="ECO:0000256" key="2">
    <source>
        <dbReference type="ARBA" id="ARBA00005099"/>
    </source>
</evidence>
<feature type="binding site" evidence="12">
    <location>
        <position position="176"/>
    </location>
    <ligand>
        <name>pyridoxal 5'-phosphate</name>
        <dbReference type="ChEBI" id="CHEBI:597326"/>
    </ligand>
</feature>
<dbReference type="InterPro" id="IPR022278">
    <property type="entry name" value="Pser_aminoTfrase"/>
</dbReference>
<dbReference type="NCBIfam" id="NF003764">
    <property type="entry name" value="PRK05355.1"/>
    <property type="match status" value="1"/>
</dbReference>
<feature type="domain" description="Aminotransferase class V" evidence="14">
    <location>
        <begin position="8"/>
        <end position="352"/>
    </location>
</feature>
<evidence type="ECO:0000256" key="5">
    <source>
        <dbReference type="ARBA" id="ARBA00022605"/>
    </source>
</evidence>
<comment type="pathway">
    <text evidence="1 12">Cofactor biosynthesis; pyridoxine 5'-phosphate biosynthesis; pyridoxine 5'-phosphate from D-erythrose 4-phosphate: step 3/5.</text>
</comment>
<dbReference type="PIRSF" id="PIRSF000525">
    <property type="entry name" value="SerC"/>
    <property type="match status" value="1"/>
</dbReference>
<dbReference type="OrthoDB" id="9809412at2"/>
<accession>A0A4R9G7B8</accession>
<evidence type="ECO:0000256" key="6">
    <source>
        <dbReference type="ARBA" id="ARBA00022679"/>
    </source>
</evidence>
<feature type="binding site" evidence="12">
    <location>
        <begin position="241"/>
        <end position="242"/>
    </location>
    <ligand>
        <name>pyridoxal 5'-phosphate</name>
        <dbReference type="ChEBI" id="CHEBI:597326"/>
    </ligand>
</feature>